<dbReference type="AlphaFoldDB" id="L0EH39"/>
<keyword evidence="2" id="KW-0732">Signal</keyword>
<evidence type="ECO:0000256" key="1">
    <source>
        <dbReference type="SAM" id="MobiDB-lite"/>
    </source>
</evidence>
<organism evidence="4 5">
    <name type="scientific">Thermobacillus composti (strain DSM 18247 / JCM 13945 / KWC4)</name>
    <dbReference type="NCBI Taxonomy" id="717605"/>
    <lineage>
        <taxon>Bacteria</taxon>
        <taxon>Bacillati</taxon>
        <taxon>Bacillota</taxon>
        <taxon>Bacilli</taxon>
        <taxon>Bacillales</taxon>
        <taxon>Paenibacillaceae</taxon>
        <taxon>Thermobacillus</taxon>
    </lineage>
</organism>
<dbReference type="InterPro" id="IPR001119">
    <property type="entry name" value="SLH_dom"/>
</dbReference>
<dbReference type="EMBL" id="CP003255">
    <property type="protein sequence ID" value="AGA59006.1"/>
    <property type="molecule type" value="Genomic_DNA"/>
</dbReference>
<gene>
    <name evidence="4" type="ordered locus">Theco_2941</name>
</gene>
<dbReference type="PANTHER" id="PTHR43308">
    <property type="entry name" value="OUTER MEMBRANE PROTEIN ALPHA-RELATED"/>
    <property type="match status" value="1"/>
</dbReference>
<sequence>MFKKTFIIAITLLCGVLSGAPLQPAEAAEAFPDVPSNHWAYSTIQWAIDNDVVNGYPDGTFRPSQNVSEAEFLVMFIRAFDELPKVTKMTHWADPAYLYAEEKNWPTMGAGSHELRSKAISREQVAEIIAGASGVNFLGTDAIQYLLNTELSKGKVDATIDGYKGADFLTRAEAVQFIKNLKDKGLRELQKRPELPTPKNQMPKPKDDANLPAKVREVKAKMEEVVSEKYPGFIVSTVEDRVIVTKGTKGADRLYASFNIATTKGGLDQVIAFRATKDESIKLAVEMLKAVGVPVKDDFFDTLKEAAQTGKESEHKVGNRELLVSPHPTNANHITIYIVK</sequence>
<dbReference type="RefSeq" id="WP_015255745.1">
    <property type="nucleotide sequence ID" value="NC_019897.1"/>
</dbReference>
<name>L0EH39_THECK</name>
<evidence type="ECO:0000256" key="2">
    <source>
        <dbReference type="SAM" id="SignalP"/>
    </source>
</evidence>
<dbReference type="Pfam" id="PF00395">
    <property type="entry name" value="SLH"/>
    <property type="match status" value="1"/>
</dbReference>
<dbReference type="KEGG" id="tco:Theco_2941"/>
<accession>L0EH39</accession>
<dbReference type="PROSITE" id="PS51272">
    <property type="entry name" value="SLH"/>
    <property type="match status" value="1"/>
</dbReference>
<dbReference type="InterPro" id="IPR051465">
    <property type="entry name" value="Cell_Envelope_Struct_Comp"/>
</dbReference>
<dbReference type="STRING" id="717605.Theco_2941"/>
<keyword evidence="5" id="KW-1185">Reference proteome</keyword>
<dbReference type="HOGENOM" id="CLU_794006_0_0_9"/>
<evidence type="ECO:0000313" key="5">
    <source>
        <dbReference type="Proteomes" id="UP000010795"/>
    </source>
</evidence>
<feature type="signal peptide" evidence="2">
    <location>
        <begin position="1"/>
        <end position="27"/>
    </location>
</feature>
<feature type="domain" description="SLH" evidence="3">
    <location>
        <begin position="27"/>
        <end position="90"/>
    </location>
</feature>
<dbReference type="eggNOG" id="COG2340">
    <property type="taxonomic scope" value="Bacteria"/>
</dbReference>
<evidence type="ECO:0000313" key="4">
    <source>
        <dbReference type="EMBL" id="AGA59006.1"/>
    </source>
</evidence>
<dbReference type="Proteomes" id="UP000010795">
    <property type="component" value="Chromosome"/>
</dbReference>
<evidence type="ECO:0000259" key="3">
    <source>
        <dbReference type="PROSITE" id="PS51272"/>
    </source>
</evidence>
<feature type="region of interest" description="Disordered" evidence="1">
    <location>
        <begin position="188"/>
        <end position="209"/>
    </location>
</feature>
<protein>
    <submittedName>
        <fullName evidence="4">Putative S-layer protein</fullName>
    </submittedName>
</protein>
<proteinExistence type="predicted"/>
<reference evidence="5" key="1">
    <citation type="submission" date="2012-01" db="EMBL/GenBank/DDBJ databases">
        <title>Complete sequence of chromosome of Thermobacillus composti KWC4.</title>
        <authorList>
            <person name="Lucas S."/>
            <person name="Han J."/>
            <person name="Lapidus A."/>
            <person name="Cheng J.-F."/>
            <person name="Goodwin L."/>
            <person name="Pitluck S."/>
            <person name="Peters L."/>
            <person name="Ovchinnikova G."/>
            <person name="Teshima H."/>
            <person name="Detter J.C."/>
            <person name="Han C."/>
            <person name="Tapia R."/>
            <person name="Land M."/>
            <person name="Hauser L."/>
            <person name="Kyrpides N."/>
            <person name="Ivanova N."/>
            <person name="Pagani I."/>
            <person name="Anderson I."/>
            <person name="Woyke T."/>
        </authorList>
    </citation>
    <scope>NUCLEOTIDE SEQUENCE [LARGE SCALE GENOMIC DNA]</scope>
    <source>
        <strain evidence="5">DSM 18247 / JCM 13945 / KWC4</strain>
    </source>
</reference>
<dbReference type="OrthoDB" id="2678541at2"/>
<feature type="chain" id="PRO_5003941039" evidence="2">
    <location>
        <begin position="28"/>
        <end position="340"/>
    </location>
</feature>